<dbReference type="Gene3D" id="3.30.260.10">
    <property type="entry name" value="TCP-1-like chaperonin intermediate domain"/>
    <property type="match status" value="1"/>
</dbReference>
<comment type="subcellular location">
    <subcellularLocation>
        <location evidence="6">Cytoplasm</location>
    </subcellularLocation>
</comment>
<sequence length="543" mass="58042">MAKQLQNADEARQSLKRGVDILANAVKTTLGPKGRNVALDKKFGAPTVTHDGVTVAKEIELKDPFENMGAQLLKEAATKTNDVAGDGTTTATVLAQAIVHEGLRNVAAGANPMQLKKGIDLGTNAIVEKLKSYSREVSTREQVAQVATISAADAEIGDLIADVMEKVGKDGVITVEESRGREYEKEYTEGMQIDRGYISAYFVSNSERMEAVLDDPLILITDKKISAISEVLPILEKALSMTKNFLIIAEDVDGEALATLVVNKLRGTLNVLAVKAPGFGDRRKEMLRDIAILTGGQVISEELGRKLDSASLQDLGKARRVVSTKDDTTIIEGHGDEKDIKARVDQIKAQIETTTSDFDREKLQERLAKLAGGVAVIRVGASTETELKEKKHRVEDALSATRAAVEEGFVPGGGVALINSISALEDVVATGDVLTGVNILRRALTEPLRQIAVNAGQDGSVVLQTVQRLSAEQKNPHLGYDVISGEYVDLIEKGIIEAVKVTRSALENAASIAGMILTTEALITDLPEEKSAAPAMPGGGMDY</sequence>
<dbReference type="EMBL" id="JACATZ010000001">
    <property type="protein sequence ID" value="NWJ44482.1"/>
    <property type="molecule type" value="Genomic_DNA"/>
</dbReference>
<dbReference type="SUPFAM" id="SSF48592">
    <property type="entry name" value="GroEL equatorial domain-like"/>
    <property type="match status" value="1"/>
</dbReference>
<keyword evidence="5 6" id="KW-0413">Isomerase</keyword>
<dbReference type="PROSITE" id="PS00296">
    <property type="entry name" value="CHAPERONINS_CPN60"/>
    <property type="match status" value="1"/>
</dbReference>
<dbReference type="InterPro" id="IPR002423">
    <property type="entry name" value="Cpn60/GroEL/TCP-1"/>
</dbReference>
<organism evidence="9 11">
    <name type="scientific">Candidatus Chlorohelix allophototropha</name>
    <dbReference type="NCBI Taxonomy" id="3003348"/>
    <lineage>
        <taxon>Bacteria</taxon>
        <taxon>Bacillati</taxon>
        <taxon>Chloroflexota</taxon>
        <taxon>Chloroflexia</taxon>
        <taxon>Candidatus Chloroheliales</taxon>
        <taxon>Candidatus Chloroheliaceae</taxon>
        <taxon>Candidatus Chlorohelix</taxon>
    </lineage>
</organism>
<dbReference type="PRINTS" id="PR00298">
    <property type="entry name" value="CHAPERONIN60"/>
</dbReference>
<evidence type="ECO:0000313" key="9">
    <source>
        <dbReference type="EMBL" id="NWJ44482.1"/>
    </source>
</evidence>
<dbReference type="NCBIfam" id="NF009487">
    <property type="entry name" value="PRK12849.1"/>
    <property type="match status" value="1"/>
</dbReference>
<comment type="subunit">
    <text evidence="6 8">Forms a cylinder of 14 subunits composed of two heptameric rings stacked back-to-back. Interacts with the co-chaperonin GroES.</text>
</comment>
<keyword evidence="12" id="KW-1185">Reference proteome</keyword>
<dbReference type="CDD" id="cd03344">
    <property type="entry name" value="GroEL"/>
    <property type="match status" value="1"/>
</dbReference>
<evidence type="ECO:0000256" key="6">
    <source>
        <dbReference type="HAMAP-Rule" id="MF_00600"/>
    </source>
</evidence>
<evidence type="ECO:0000256" key="4">
    <source>
        <dbReference type="ARBA" id="ARBA00023186"/>
    </source>
</evidence>
<dbReference type="Pfam" id="PF00118">
    <property type="entry name" value="Cpn60_TCP1"/>
    <property type="match status" value="1"/>
</dbReference>
<evidence type="ECO:0000256" key="5">
    <source>
        <dbReference type="ARBA" id="ARBA00023235"/>
    </source>
</evidence>
<dbReference type="InterPro" id="IPR001844">
    <property type="entry name" value="Cpn60/GroEL"/>
</dbReference>
<gene>
    <name evidence="6 9" type="primary">groL</name>
    <name evidence="6" type="synonym">groEL</name>
    <name evidence="9" type="ORF">HXX08_01250</name>
    <name evidence="10" type="ORF">OZ401_002171</name>
</gene>
<evidence type="ECO:0000313" key="10">
    <source>
        <dbReference type="EMBL" id="WJW66375.1"/>
    </source>
</evidence>
<evidence type="ECO:0000313" key="12">
    <source>
        <dbReference type="Proteomes" id="UP001431572"/>
    </source>
</evidence>
<reference evidence="10" key="2">
    <citation type="journal article" date="2024" name="Nature">
        <title>Anoxygenic phototroph of the Chloroflexota uses a type I reaction centre.</title>
        <authorList>
            <person name="Tsuji J.M."/>
            <person name="Shaw N.A."/>
            <person name="Nagashima S."/>
            <person name="Venkiteswaran J.J."/>
            <person name="Schiff S.L."/>
            <person name="Watanabe T."/>
            <person name="Fukui M."/>
            <person name="Hanada S."/>
            <person name="Tank M."/>
            <person name="Neufeld J.D."/>
        </authorList>
    </citation>
    <scope>NUCLEOTIDE SEQUENCE</scope>
    <source>
        <strain evidence="10">L227-S17</strain>
    </source>
</reference>
<evidence type="ECO:0000256" key="3">
    <source>
        <dbReference type="ARBA" id="ARBA00022840"/>
    </source>
</evidence>
<accession>A0A8T7LWA6</accession>
<dbReference type="NCBIfam" id="NF009489">
    <property type="entry name" value="PRK12851.1"/>
    <property type="match status" value="1"/>
</dbReference>
<dbReference type="FunFam" id="3.50.7.10:FF:000001">
    <property type="entry name" value="60 kDa chaperonin"/>
    <property type="match status" value="1"/>
</dbReference>
<comment type="caution">
    <text evidence="6">Lacks conserved residue(s) required for the propagation of feature annotation.</text>
</comment>
<feature type="binding site" evidence="6">
    <location>
        <position position="413"/>
    </location>
    <ligand>
        <name>ATP</name>
        <dbReference type="ChEBI" id="CHEBI:30616"/>
    </ligand>
</feature>
<dbReference type="GO" id="GO:0042026">
    <property type="term" value="P:protein refolding"/>
    <property type="evidence" value="ECO:0007669"/>
    <property type="project" value="UniProtKB-UniRule"/>
</dbReference>
<dbReference type="NCBIfam" id="NF009488">
    <property type="entry name" value="PRK12850.1"/>
    <property type="match status" value="1"/>
</dbReference>
<dbReference type="GO" id="GO:0005737">
    <property type="term" value="C:cytoplasm"/>
    <property type="evidence" value="ECO:0007669"/>
    <property type="project" value="UniProtKB-SubCell"/>
</dbReference>
<name>A0A8T7LWA6_9CHLR</name>
<proteinExistence type="inferred from homology"/>
<dbReference type="InterPro" id="IPR027410">
    <property type="entry name" value="TCP-1-like_intermed_sf"/>
</dbReference>
<dbReference type="GO" id="GO:0051082">
    <property type="term" value="F:unfolded protein binding"/>
    <property type="evidence" value="ECO:0007669"/>
    <property type="project" value="UniProtKB-UniRule"/>
</dbReference>
<comment type="function">
    <text evidence="6 8">Together with its co-chaperonin GroES, plays an essential role in assisting protein folding. The GroEL-GroES system forms a nano-cage that allows encapsulation of the non-native substrate proteins and provides a physical environment optimized to promote and accelerate protein folding.</text>
</comment>
<dbReference type="Proteomes" id="UP001431572">
    <property type="component" value="Chromosome 1"/>
</dbReference>
<dbReference type="Gene3D" id="3.50.7.10">
    <property type="entry name" value="GroEL"/>
    <property type="match status" value="1"/>
</dbReference>
<comment type="similarity">
    <text evidence="1 6 7">Belongs to the chaperonin (HSP60) family.</text>
</comment>
<feature type="binding site" evidence="6">
    <location>
        <begin position="86"/>
        <end position="90"/>
    </location>
    <ligand>
        <name>ATP</name>
        <dbReference type="ChEBI" id="CHEBI:30616"/>
    </ligand>
</feature>
<dbReference type="AlphaFoldDB" id="A0A8T7LWA6"/>
<keyword evidence="2 6" id="KW-0547">Nucleotide-binding</keyword>
<dbReference type="HAMAP" id="MF_00600">
    <property type="entry name" value="CH60"/>
    <property type="match status" value="1"/>
</dbReference>
<dbReference type="EMBL" id="CP128399">
    <property type="protein sequence ID" value="WJW66375.1"/>
    <property type="molecule type" value="Genomic_DNA"/>
</dbReference>
<evidence type="ECO:0000256" key="1">
    <source>
        <dbReference type="ARBA" id="ARBA00006607"/>
    </source>
</evidence>
<dbReference type="NCBIfam" id="NF000592">
    <property type="entry name" value="PRK00013.1"/>
    <property type="match status" value="1"/>
</dbReference>
<dbReference type="Proteomes" id="UP000521676">
    <property type="component" value="Unassembled WGS sequence"/>
</dbReference>
<dbReference type="InterPro" id="IPR018370">
    <property type="entry name" value="Chaperonin_Cpn60_CS"/>
</dbReference>
<dbReference type="NCBIfam" id="TIGR02348">
    <property type="entry name" value="GroEL"/>
    <property type="match status" value="1"/>
</dbReference>
<dbReference type="Gene3D" id="1.10.560.10">
    <property type="entry name" value="GroEL-like equatorial domain"/>
    <property type="match status" value="1"/>
</dbReference>
<evidence type="ECO:0000256" key="7">
    <source>
        <dbReference type="RuleBase" id="RU000418"/>
    </source>
</evidence>
<dbReference type="InterPro" id="IPR027409">
    <property type="entry name" value="GroEL-like_apical_dom_sf"/>
</dbReference>
<dbReference type="RefSeq" id="WP_341468259.1">
    <property type="nucleotide sequence ID" value="NZ_CP128399.1"/>
</dbReference>
<evidence type="ECO:0000256" key="2">
    <source>
        <dbReference type="ARBA" id="ARBA00022741"/>
    </source>
</evidence>
<dbReference type="InterPro" id="IPR027413">
    <property type="entry name" value="GROEL-like_equatorial_sf"/>
</dbReference>
<keyword evidence="3 6" id="KW-0067">ATP-binding</keyword>
<dbReference type="GO" id="GO:0016853">
    <property type="term" value="F:isomerase activity"/>
    <property type="evidence" value="ECO:0007669"/>
    <property type="project" value="UniProtKB-KW"/>
</dbReference>
<dbReference type="PANTHER" id="PTHR45633">
    <property type="entry name" value="60 KDA HEAT SHOCK PROTEIN, MITOCHONDRIAL"/>
    <property type="match status" value="1"/>
</dbReference>
<dbReference type="GO" id="GO:0140662">
    <property type="term" value="F:ATP-dependent protein folding chaperone"/>
    <property type="evidence" value="ECO:0007669"/>
    <property type="project" value="InterPro"/>
</dbReference>
<dbReference type="GO" id="GO:0005524">
    <property type="term" value="F:ATP binding"/>
    <property type="evidence" value="ECO:0007669"/>
    <property type="project" value="UniProtKB-UniRule"/>
</dbReference>
<evidence type="ECO:0000256" key="8">
    <source>
        <dbReference type="RuleBase" id="RU000419"/>
    </source>
</evidence>
<evidence type="ECO:0000313" key="11">
    <source>
        <dbReference type="Proteomes" id="UP000521676"/>
    </source>
</evidence>
<dbReference type="EC" id="5.6.1.7" evidence="6"/>
<dbReference type="SUPFAM" id="SSF54849">
    <property type="entry name" value="GroEL-intermediate domain like"/>
    <property type="match status" value="1"/>
</dbReference>
<keyword evidence="4 6" id="KW-0143">Chaperone</keyword>
<dbReference type="SUPFAM" id="SSF52029">
    <property type="entry name" value="GroEL apical domain-like"/>
    <property type="match status" value="1"/>
</dbReference>
<feature type="binding site" evidence="6">
    <location>
        <begin position="29"/>
        <end position="32"/>
    </location>
    <ligand>
        <name>ATP</name>
        <dbReference type="ChEBI" id="CHEBI:30616"/>
    </ligand>
</feature>
<reference evidence="9 11" key="1">
    <citation type="submission" date="2020-06" db="EMBL/GenBank/DDBJ databases">
        <title>Anoxygenic phototrophic Chloroflexota member uses a Type I reaction center.</title>
        <authorList>
            <person name="Tsuji J.M."/>
            <person name="Shaw N.A."/>
            <person name="Nagashima S."/>
            <person name="Venkiteswaran J."/>
            <person name="Schiff S.L."/>
            <person name="Hanada S."/>
            <person name="Tank M."/>
            <person name="Neufeld J.D."/>
        </authorList>
    </citation>
    <scope>NUCLEOTIDE SEQUENCE [LARGE SCALE GENOMIC DNA]</scope>
    <source>
        <strain evidence="9">L227-S17</strain>
    </source>
</reference>
<protein>
    <recommendedName>
        <fullName evidence="6">Chaperonin GroEL</fullName>
        <ecNumber evidence="6">5.6.1.7</ecNumber>
    </recommendedName>
    <alternativeName>
        <fullName evidence="6">60 kDa chaperonin</fullName>
    </alternativeName>
    <alternativeName>
        <fullName evidence="6">Chaperonin-60</fullName>
        <shortName evidence="6">Cpn60</shortName>
    </alternativeName>
</protein>
<keyword evidence="6" id="KW-0963">Cytoplasm</keyword>